<keyword evidence="2" id="KW-1185">Reference proteome</keyword>
<name>A0ABR8WPY2_9FLAO</name>
<reference evidence="1 2" key="1">
    <citation type="submission" date="2020-08" db="EMBL/GenBank/DDBJ databases">
        <title>A Genomic Blueprint of the Chicken Gut Microbiome.</title>
        <authorList>
            <person name="Gilroy R."/>
            <person name="Ravi A."/>
            <person name="Getino M."/>
            <person name="Pursley I."/>
            <person name="Horton D.L."/>
            <person name="Alikhan N.-F."/>
            <person name="Baker D."/>
            <person name="Gharbi K."/>
            <person name="Hall N."/>
            <person name="Watson M."/>
            <person name="Adriaenssens E.M."/>
            <person name="Foster-Nyarko E."/>
            <person name="Jarju S."/>
            <person name="Secka A."/>
            <person name="Antonio M."/>
            <person name="Oren A."/>
            <person name="Chaudhuri R."/>
            <person name="La Ragione R.M."/>
            <person name="Hildebrand F."/>
            <person name="Pallen M.J."/>
        </authorList>
    </citation>
    <scope>NUCLEOTIDE SEQUENCE [LARGE SCALE GENOMIC DNA]</scope>
    <source>
        <strain evidence="1 2">Sa1CVA4</strain>
    </source>
</reference>
<sequence length="200" mass="23290">MTTDSAKLYSQQFDNLNRLVGKRIDEIVFYLEDTDKDFSEVENSYGKSLHNGIDIKSDNIYFSIGCRFTDIHYGLTISEGRTTEFEFIEEEKKPIIFDTKIIGQTIKSVDIYWMKIPWDGAVGYYPQEFVIKTENAFFLISSIEINNGEVNTEFTNELLVIENEQTAKQLQLGHYGLGDNGREWFNNFEELNEADKKNWL</sequence>
<protein>
    <submittedName>
        <fullName evidence="1">Uncharacterized protein</fullName>
    </submittedName>
</protein>
<dbReference type="EMBL" id="JACSPS010000014">
    <property type="protein sequence ID" value="MBD8019142.1"/>
    <property type="molecule type" value="Genomic_DNA"/>
</dbReference>
<dbReference type="Proteomes" id="UP000626242">
    <property type="component" value="Unassembled WGS sequence"/>
</dbReference>
<comment type="caution">
    <text evidence="1">The sequence shown here is derived from an EMBL/GenBank/DDBJ whole genome shotgun (WGS) entry which is preliminary data.</text>
</comment>
<dbReference type="RefSeq" id="WP_251834338.1">
    <property type="nucleotide sequence ID" value="NZ_JACSPS010000014.1"/>
</dbReference>
<proteinExistence type="predicted"/>
<evidence type="ECO:0000313" key="1">
    <source>
        <dbReference type="EMBL" id="MBD8019142.1"/>
    </source>
</evidence>
<organism evidence="1 2">
    <name type="scientific">Kaistella pullorum</name>
    <dbReference type="NCBI Taxonomy" id="2763074"/>
    <lineage>
        <taxon>Bacteria</taxon>
        <taxon>Pseudomonadati</taxon>
        <taxon>Bacteroidota</taxon>
        <taxon>Flavobacteriia</taxon>
        <taxon>Flavobacteriales</taxon>
        <taxon>Weeksellaceae</taxon>
        <taxon>Chryseobacterium group</taxon>
        <taxon>Kaistella</taxon>
    </lineage>
</organism>
<gene>
    <name evidence="1" type="ORF">H9628_11755</name>
</gene>
<evidence type="ECO:0000313" key="2">
    <source>
        <dbReference type="Proteomes" id="UP000626242"/>
    </source>
</evidence>
<accession>A0ABR8WPY2</accession>